<sequence length="401" mass="46063">MFSTTPLYDVNLNPEPGKKILINQGGTWSAKTYSILQVLFSLAVQEPNQIITVVGQDIPNLKSGAIRDSKNIIRDSPVLQSFVKPISNGNFYNESEKLITFRNGSIVEFKSYTNEQDAKSGKRDYLFVNEANGVIYPIYKQLALRTGKRIFIDYNPTVEFWAHDELMGNPEVKLIISDHRHNPFIPEDKHKEIENLRYEDYELFKVYGRGLTGKLQGLIFRNYNIVDEIPSYATFIATGLDFGYTNDPTGCIDVYMANGQLWIDERIYETNLTNPDISERFTSFGWDRKREIIADSAEPKSIDEIKNLGKWKIVGAEKGPDSVKNSIDILKRYTINITRRSANTKKEFQSYIWKVDKATGRSLNIPVDFKNHIIDPLRYVALNKLSNNHKPIKRPKYSLIN</sequence>
<proteinExistence type="predicted"/>
<dbReference type="PANTHER" id="PTHR39184">
    <property type="match status" value="1"/>
</dbReference>
<dbReference type="Gene3D" id="3.40.50.300">
    <property type="entry name" value="P-loop containing nucleotide triphosphate hydrolases"/>
    <property type="match status" value="1"/>
</dbReference>
<dbReference type="InterPro" id="IPR035413">
    <property type="entry name" value="Terminase_L_C"/>
</dbReference>
<evidence type="ECO:0000259" key="1">
    <source>
        <dbReference type="Pfam" id="PF04466"/>
    </source>
</evidence>
<accession>A0A419S9X4</accession>
<gene>
    <name evidence="3" type="ORF">BCY91_14090</name>
</gene>
<reference evidence="3 4" key="1">
    <citation type="submission" date="2016-07" db="EMBL/GenBank/DDBJ databases">
        <title>Genome of Pelobium manganitolerans.</title>
        <authorList>
            <person name="Wu S."/>
            <person name="Wang G."/>
        </authorList>
    </citation>
    <scope>NUCLEOTIDE SEQUENCE [LARGE SCALE GENOMIC DNA]</scope>
    <source>
        <strain evidence="3 4">YS-25</strain>
    </source>
</reference>
<evidence type="ECO:0000259" key="2">
    <source>
        <dbReference type="Pfam" id="PF17288"/>
    </source>
</evidence>
<dbReference type="AlphaFoldDB" id="A0A419S9X4"/>
<keyword evidence="4" id="KW-1185">Reference proteome</keyword>
<dbReference type="Pfam" id="PF17288">
    <property type="entry name" value="Terminase_3C"/>
    <property type="match status" value="1"/>
</dbReference>
<comment type="caution">
    <text evidence="3">The sequence shown here is derived from an EMBL/GenBank/DDBJ whole genome shotgun (WGS) entry which is preliminary data.</text>
</comment>
<feature type="domain" description="Phage terminase large subunit N-terminal" evidence="1">
    <location>
        <begin position="22"/>
        <end position="210"/>
    </location>
</feature>
<dbReference type="Gene3D" id="3.30.420.280">
    <property type="match status" value="1"/>
</dbReference>
<protein>
    <recommendedName>
        <fullName evidence="5">Terminase</fullName>
    </recommendedName>
</protein>
<name>A0A419S9X4_9SPHI</name>
<dbReference type="PANTHER" id="PTHR39184:SF1">
    <property type="entry name" value="PBSX PHAGE TERMINASE LARGE SUBUNIT"/>
    <property type="match status" value="1"/>
</dbReference>
<dbReference type="OrthoDB" id="9768556at2"/>
<dbReference type="Pfam" id="PF04466">
    <property type="entry name" value="Terminase_3"/>
    <property type="match status" value="1"/>
</dbReference>
<evidence type="ECO:0000313" key="4">
    <source>
        <dbReference type="Proteomes" id="UP000283433"/>
    </source>
</evidence>
<evidence type="ECO:0000313" key="3">
    <source>
        <dbReference type="EMBL" id="RKD19003.1"/>
    </source>
</evidence>
<dbReference type="RefSeq" id="WP_120180649.1">
    <property type="nucleotide sequence ID" value="NZ_MBTA01000003.1"/>
</dbReference>
<evidence type="ECO:0008006" key="5">
    <source>
        <dbReference type="Google" id="ProtNLM"/>
    </source>
</evidence>
<dbReference type="InterPro" id="IPR035412">
    <property type="entry name" value="Terminase_L_N"/>
</dbReference>
<dbReference type="InterPro" id="IPR052380">
    <property type="entry name" value="Viral_DNA_packaging_terminase"/>
</dbReference>
<feature type="domain" description="Phage terminase large subunit C-terminal" evidence="2">
    <location>
        <begin position="241"/>
        <end position="379"/>
    </location>
</feature>
<dbReference type="Proteomes" id="UP000283433">
    <property type="component" value="Unassembled WGS sequence"/>
</dbReference>
<organism evidence="3 4">
    <name type="scientific">Pelobium manganitolerans</name>
    <dbReference type="NCBI Taxonomy" id="1842495"/>
    <lineage>
        <taxon>Bacteria</taxon>
        <taxon>Pseudomonadati</taxon>
        <taxon>Bacteroidota</taxon>
        <taxon>Sphingobacteriia</taxon>
        <taxon>Sphingobacteriales</taxon>
        <taxon>Sphingobacteriaceae</taxon>
        <taxon>Pelobium</taxon>
    </lineage>
</organism>
<dbReference type="InterPro" id="IPR027417">
    <property type="entry name" value="P-loop_NTPase"/>
</dbReference>
<dbReference type="EMBL" id="MBTA01000003">
    <property type="protein sequence ID" value="RKD19003.1"/>
    <property type="molecule type" value="Genomic_DNA"/>
</dbReference>